<keyword evidence="3" id="KW-0489">Methyltransferase</keyword>
<reference evidence="3" key="1">
    <citation type="submission" date="2017-10" db="EMBL/GenBank/DDBJ databases">
        <title>Draft genome sequence of the planktic cyanobacteria Tychonema bourrellyi isolated from alpine lentic freshwater.</title>
        <authorList>
            <person name="Tett A."/>
            <person name="Armanini F."/>
            <person name="Asnicar F."/>
            <person name="Boscaini A."/>
            <person name="Pasolli E."/>
            <person name="Zolfo M."/>
            <person name="Donati C."/>
            <person name="Salmaso N."/>
            <person name="Segata N."/>
        </authorList>
    </citation>
    <scope>NUCLEOTIDE SEQUENCE</scope>
    <source>
        <strain evidence="3">FEM_GT703</strain>
    </source>
</reference>
<dbReference type="EMBL" id="NXIB02000044">
    <property type="protein sequence ID" value="PHX55722.1"/>
    <property type="molecule type" value="Genomic_DNA"/>
</dbReference>
<dbReference type="Proteomes" id="UP000226442">
    <property type="component" value="Unassembled WGS sequence"/>
</dbReference>
<accession>A0A2G4F1U8</accession>
<protein>
    <submittedName>
        <fullName evidence="3">Class I SAM-dependent methyltransferase</fullName>
    </submittedName>
</protein>
<feature type="domain" description="Methyltransferase" evidence="2">
    <location>
        <begin position="112"/>
        <end position="246"/>
    </location>
</feature>
<dbReference type="InterPro" id="IPR025714">
    <property type="entry name" value="Methyltranfer_dom"/>
</dbReference>
<dbReference type="CDD" id="cd02440">
    <property type="entry name" value="AdoMet_MTases"/>
    <property type="match status" value="1"/>
</dbReference>
<evidence type="ECO:0000313" key="3">
    <source>
        <dbReference type="EMBL" id="PHX55722.1"/>
    </source>
</evidence>
<sequence length="265" mass="29650">MRGIRKQVKKIRIIVKNTRQVIKQLAAIVLAIICLLPLNICAASAGEIATNNNICQRRIIHNPDGIGKFYMGREIAQVMGYQGAGWLERPSRGIEEKSTRLVNNLDLKPTDIVADIGAGTGYFSFRIAPLVPQGKVLAVDVQPEMLKFVELNKIEKNISNVEPVLGTITNPNLPENSVDLVVMVDAYHEFEYPREMMQGIVKALKPGGRTVSIEYRGENPMLPIKGLHKMTQKQVKKEMAAVGLVWKETKEMLPQQHLMVFQKKA</sequence>
<keyword evidence="1" id="KW-0808">Transferase</keyword>
<dbReference type="InterPro" id="IPR029063">
    <property type="entry name" value="SAM-dependent_MTases_sf"/>
</dbReference>
<dbReference type="GO" id="GO:0008168">
    <property type="term" value="F:methyltransferase activity"/>
    <property type="evidence" value="ECO:0007669"/>
    <property type="project" value="UniProtKB-KW"/>
</dbReference>
<keyword evidence="4" id="KW-1185">Reference proteome</keyword>
<name>A0A2G4F1U8_9CYAN</name>
<evidence type="ECO:0000256" key="1">
    <source>
        <dbReference type="ARBA" id="ARBA00022679"/>
    </source>
</evidence>
<evidence type="ECO:0000259" key="2">
    <source>
        <dbReference type="Pfam" id="PF13847"/>
    </source>
</evidence>
<proteinExistence type="predicted"/>
<dbReference type="SUPFAM" id="SSF53335">
    <property type="entry name" value="S-adenosyl-L-methionine-dependent methyltransferases"/>
    <property type="match status" value="1"/>
</dbReference>
<dbReference type="OrthoDB" id="9784101at2"/>
<dbReference type="Gene3D" id="3.40.50.150">
    <property type="entry name" value="Vaccinia Virus protein VP39"/>
    <property type="match status" value="1"/>
</dbReference>
<dbReference type="PANTHER" id="PTHR43861">
    <property type="entry name" value="TRANS-ACONITATE 2-METHYLTRANSFERASE-RELATED"/>
    <property type="match status" value="1"/>
</dbReference>
<dbReference type="Pfam" id="PF13847">
    <property type="entry name" value="Methyltransf_31"/>
    <property type="match status" value="1"/>
</dbReference>
<dbReference type="GO" id="GO:0032259">
    <property type="term" value="P:methylation"/>
    <property type="evidence" value="ECO:0007669"/>
    <property type="project" value="UniProtKB-KW"/>
</dbReference>
<comment type="caution">
    <text evidence="3">The sequence shown here is derived from an EMBL/GenBank/DDBJ whole genome shotgun (WGS) entry which is preliminary data.</text>
</comment>
<dbReference type="PANTHER" id="PTHR43861:SF3">
    <property type="entry name" value="PUTATIVE (AFU_ORTHOLOGUE AFUA_2G14390)-RELATED"/>
    <property type="match status" value="1"/>
</dbReference>
<organism evidence="3 4">
    <name type="scientific">Tychonema bourrellyi FEM_GT703</name>
    <dbReference type="NCBI Taxonomy" id="2040638"/>
    <lineage>
        <taxon>Bacteria</taxon>
        <taxon>Bacillati</taxon>
        <taxon>Cyanobacteriota</taxon>
        <taxon>Cyanophyceae</taxon>
        <taxon>Oscillatoriophycideae</taxon>
        <taxon>Oscillatoriales</taxon>
        <taxon>Microcoleaceae</taxon>
        <taxon>Tychonema</taxon>
    </lineage>
</organism>
<evidence type="ECO:0000313" key="4">
    <source>
        <dbReference type="Proteomes" id="UP000226442"/>
    </source>
</evidence>
<gene>
    <name evidence="3" type="ORF">CP500_009380</name>
</gene>
<dbReference type="AlphaFoldDB" id="A0A2G4F1U8"/>